<evidence type="ECO:0000313" key="1">
    <source>
        <dbReference type="EMBL" id="KKL81886.1"/>
    </source>
</evidence>
<dbReference type="AlphaFoldDB" id="A0A0F9FUD0"/>
<reference evidence="1" key="1">
    <citation type="journal article" date="2015" name="Nature">
        <title>Complex archaea that bridge the gap between prokaryotes and eukaryotes.</title>
        <authorList>
            <person name="Spang A."/>
            <person name="Saw J.H."/>
            <person name="Jorgensen S.L."/>
            <person name="Zaremba-Niedzwiedzka K."/>
            <person name="Martijn J."/>
            <person name="Lind A.E."/>
            <person name="van Eijk R."/>
            <person name="Schleper C."/>
            <person name="Guy L."/>
            <person name="Ettema T.J."/>
        </authorList>
    </citation>
    <scope>NUCLEOTIDE SEQUENCE</scope>
</reference>
<comment type="caution">
    <text evidence="1">The sequence shown here is derived from an EMBL/GenBank/DDBJ whole genome shotgun (WGS) entry which is preliminary data.</text>
</comment>
<sequence length="66" mass="7775">MPKNWYNRQKPRKSIYRASVDIRFSLLESELDSPELEKKAAFSILDESLRSVSDITYNIVELNKIK</sequence>
<accession>A0A0F9FUD0</accession>
<protein>
    <submittedName>
        <fullName evidence="1">Uncharacterized protein</fullName>
    </submittedName>
</protein>
<dbReference type="EMBL" id="LAZR01022433">
    <property type="protein sequence ID" value="KKL81886.1"/>
    <property type="molecule type" value="Genomic_DNA"/>
</dbReference>
<gene>
    <name evidence="1" type="ORF">LCGC14_1990280</name>
</gene>
<organism evidence="1">
    <name type="scientific">marine sediment metagenome</name>
    <dbReference type="NCBI Taxonomy" id="412755"/>
    <lineage>
        <taxon>unclassified sequences</taxon>
        <taxon>metagenomes</taxon>
        <taxon>ecological metagenomes</taxon>
    </lineage>
</organism>
<proteinExistence type="predicted"/>
<name>A0A0F9FUD0_9ZZZZ</name>